<gene>
    <name evidence="7" type="ORF">CHT91_01285</name>
</gene>
<feature type="domain" description="Carbohydrate kinase FGGY C-terminal" evidence="6">
    <location>
        <begin position="261"/>
        <end position="444"/>
    </location>
</feature>
<dbReference type="InterPro" id="IPR018484">
    <property type="entry name" value="FGGY_N"/>
</dbReference>
<organism evidence="7 8">
    <name type="scientific">Cutibacterium avidum</name>
    <dbReference type="NCBI Taxonomy" id="33010"/>
    <lineage>
        <taxon>Bacteria</taxon>
        <taxon>Bacillati</taxon>
        <taxon>Actinomycetota</taxon>
        <taxon>Actinomycetes</taxon>
        <taxon>Propionibacteriales</taxon>
        <taxon>Propionibacteriaceae</taxon>
        <taxon>Cutibacterium</taxon>
    </lineage>
</organism>
<dbReference type="Pfam" id="PF02782">
    <property type="entry name" value="FGGY_C"/>
    <property type="match status" value="1"/>
</dbReference>
<comment type="similarity">
    <text evidence="1 4">Belongs to the FGGY kinase family.</text>
</comment>
<dbReference type="RefSeq" id="WP_065673059.1">
    <property type="nucleotide sequence ID" value="NZ_JAQDJS010000003.1"/>
</dbReference>
<dbReference type="GO" id="GO:0016773">
    <property type="term" value="F:phosphotransferase activity, alcohol group as acceptor"/>
    <property type="evidence" value="ECO:0007669"/>
    <property type="project" value="InterPro"/>
</dbReference>
<reference evidence="7 8" key="1">
    <citation type="submission" date="2017-07" db="EMBL/GenBank/DDBJ databases">
        <authorList>
            <person name="Sun Z.S."/>
            <person name="Albrecht U."/>
            <person name="Echele G."/>
            <person name="Lee C.C."/>
        </authorList>
    </citation>
    <scope>NUCLEOTIDE SEQUENCE [LARGE SCALE GENOMIC DNA]</scope>
    <source>
        <strain evidence="7 8">P16-029</strain>
    </source>
</reference>
<dbReference type="EMBL" id="NOWI01000001">
    <property type="protein sequence ID" value="RFT47064.1"/>
    <property type="molecule type" value="Genomic_DNA"/>
</dbReference>
<comment type="caution">
    <text evidence="7">The sequence shown here is derived from an EMBL/GenBank/DDBJ whole genome shotgun (WGS) entry which is preliminary data.</text>
</comment>
<dbReference type="PANTHER" id="PTHR43095:SF3">
    <property type="entry name" value="L-XYLULOSE_3-KETO-L-GULONATE KINASE"/>
    <property type="match status" value="1"/>
</dbReference>
<dbReference type="PANTHER" id="PTHR43095">
    <property type="entry name" value="SUGAR KINASE"/>
    <property type="match status" value="1"/>
</dbReference>
<dbReference type="InterPro" id="IPR018483">
    <property type="entry name" value="Carb_kinase_FGGY_CS"/>
</dbReference>
<evidence type="ECO:0000313" key="7">
    <source>
        <dbReference type="EMBL" id="RFT47064.1"/>
    </source>
</evidence>
<dbReference type="InterPro" id="IPR018485">
    <property type="entry name" value="FGGY_C"/>
</dbReference>
<evidence type="ECO:0000256" key="4">
    <source>
        <dbReference type="RuleBase" id="RU003733"/>
    </source>
</evidence>
<dbReference type="Pfam" id="PF00370">
    <property type="entry name" value="FGGY_N"/>
    <property type="match status" value="1"/>
</dbReference>
<evidence type="ECO:0000256" key="3">
    <source>
        <dbReference type="ARBA" id="ARBA00022777"/>
    </source>
</evidence>
<dbReference type="PIRSF" id="PIRSF000538">
    <property type="entry name" value="GlpK"/>
    <property type="match status" value="1"/>
</dbReference>
<protein>
    <submittedName>
        <fullName evidence="7">Carbohydrate kinase</fullName>
    </submittedName>
</protein>
<evidence type="ECO:0000259" key="6">
    <source>
        <dbReference type="Pfam" id="PF02782"/>
    </source>
</evidence>
<dbReference type="PROSITE" id="PS00445">
    <property type="entry name" value="FGGY_KINASES_2"/>
    <property type="match status" value="1"/>
</dbReference>
<proteinExistence type="inferred from homology"/>
<sequence>MAEIVIGVDGGTTAVKAVAFSLSGDVVSTRHESVPVRYGDHGEAEQDMNQIWEAVATCIHGVADALGPEDDVVAVGLTGQGDGAWLIDEDGAPVRPAAMWLDGRASERVEQWNDDGRASRVFDVTGTKVFGGLFPVLMEELLETDGARVRRAATHLNCKDWIRFKLTGNRLTDYTEASRSYLDATTAQGFSRGLAEDLGQSELLDLLPEIRRSEDIGGYVTEEASHEVGLPVGTPVGVGMLDIAVTGVGLGAAHDGEGWLILGTTGFVGTLLPSIEDRRSKESMLVATGRGTQVLEFMAPMTGTPNLDWIRRTLGLADESWQSIEARARRSTPGANGVVYLPYASPGGERAPFVDTNASASWMGMSLTTTPEDVLRSVYEGVALSLADCVSHLAMSGDLVVSGGGFRSDLVCEILADITGKCVVRQSAPEAGARGAAVLALVAAGRYDTIGDASAAMACSFETFDPHPERGEIYQAVANVYSESRSAIRPMWPRMRALRQIKEADNER</sequence>
<evidence type="ECO:0000256" key="1">
    <source>
        <dbReference type="ARBA" id="ARBA00009156"/>
    </source>
</evidence>
<dbReference type="GO" id="GO:0005975">
    <property type="term" value="P:carbohydrate metabolic process"/>
    <property type="evidence" value="ECO:0007669"/>
    <property type="project" value="InterPro"/>
</dbReference>
<dbReference type="InterPro" id="IPR043129">
    <property type="entry name" value="ATPase_NBD"/>
</dbReference>
<dbReference type="Gene3D" id="3.30.420.40">
    <property type="match status" value="2"/>
</dbReference>
<name>A0A3E2DP76_9ACTN</name>
<keyword evidence="2 4" id="KW-0808">Transferase</keyword>
<keyword evidence="3 4" id="KW-0418">Kinase</keyword>
<dbReference type="SUPFAM" id="SSF53067">
    <property type="entry name" value="Actin-like ATPase domain"/>
    <property type="match status" value="2"/>
</dbReference>
<evidence type="ECO:0000313" key="8">
    <source>
        <dbReference type="Proteomes" id="UP000259211"/>
    </source>
</evidence>
<dbReference type="InterPro" id="IPR050406">
    <property type="entry name" value="FGGY_Carb_Kinase"/>
</dbReference>
<feature type="domain" description="Carbohydrate kinase FGGY N-terminal" evidence="5">
    <location>
        <begin position="4"/>
        <end position="249"/>
    </location>
</feature>
<dbReference type="InterPro" id="IPR000577">
    <property type="entry name" value="Carb_kinase_FGGY"/>
</dbReference>
<evidence type="ECO:0000256" key="2">
    <source>
        <dbReference type="ARBA" id="ARBA00022679"/>
    </source>
</evidence>
<dbReference type="Proteomes" id="UP000259211">
    <property type="component" value="Unassembled WGS sequence"/>
</dbReference>
<dbReference type="AlphaFoldDB" id="A0A3E2DP76"/>
<accession>A0A3E2DP76</accession>
<dbReference type="GO" id="GO:0016301">
    <property type="term" value="F:kinase activity"/>
    <property type="evidence" value="ECO:0007669"/>
    <property type="project" value="UniProtKB-KW"/>
</dbReference>
<evidence type="ECO:0000259" key="5">
    <source>
        <dbReference type="Pfam" id="PF00370"/>
    </source>
</evidence>